<reference evidence="1" key="2">
    <citation type="submission" date="2023-04" db="EMBL/GenBank/DDBJ databases">
        <authorList>
            <person name="Bruccoleri R.E."/>
            <person name="Oakeley E.J."/>
            <person name="Faust A.-M."/>
            <person name="Dessus-Babus S."/>
            <person name="Altorfer M."/>
            <person name="Burckhardt D."/>
            <person name="Oertli M."/>
            <person name="Naumann U."/>
            <person name="Petersen F."/>
            <person name="Wong J."/>
        </authorList>
    </citation>
    <scope>NUCLEOTIDE SEQUENCE</scope>
    <source>
        <strain evidence="1">GSM-AAB239-AS_SAM_17_03QT</strain>
        <tissue evidence="1">Leaf</tissue>
    </source>
</reference>
<evidence type="ECO:0000313" key="2">
    <source>
        <dbReference type="Proteomes" id="UP001140949"/>
    </source>
</evidence>
<comment type="caution">
    <text evidence="1">The sequence shown here is derived from an EMBL/GenBank/DDBJ whole genome shotgun (WGS) entry which is preliminary data.</text>
</comment>
<dbReference type="AlphaFoldDB" id="A0AAX6GGT2"/>
<gene>
    <name evidence="1" type="ORF">M6B38_366020</name>
</gene>
<name>A0AAX6GGT2_IRIPA</name>
<protein>
    <submittedName>
        <fullName evidence="1">Uncharacterized protein</fullName>
    </submittedName>
</protein>
<keyword evidence="2" id="KW-1185">Reference proteome</keyword>
<organism evidence="1 2">
    <name type="scientific">Iris pallida</name>
    <name type="common">Sweet iris</name>
    <dbReference type="NCBI Taxonomy" id="29817"/>
    <lineage>
        <taxon>Eukaryota</taxon>
        <taxon>Viridiplantae</taxon>
        <taxon>Streptophyta</taxon>
        <taxon>Embryophyta</taxon>
        <taxon>Tracheophyta</taxon>
        <taxon>Spermatophyta</taxon>
        <taxon>Magnoliopsida</taxon>
        <taxon>Liliopsida</taxon>
        <taxon>Asparagales</taxon>
        <taxon>Iridaceae</taxon>
        <taxon>Iridoideae</taxon>
        <taxon>Irideae</taxon>
        <taxon>Iris</taxon>
    </lineage>
</organism>
<accession>A0AAX6GGT2</accession>
<evidence type="ECO:0000313" key="1">
    <source>
        <dbReference type="EMBL" id="KAJ6827910.1"/>
    </source>
</evidence>
<dbReference type="EMBL" id="JANAVB010019799">
    <property type="protein sequence ID" value="KAJ6827910.1"/>
    <property type="molecule type" value="Genomic_DNA"/>
</dbReference>
<dbReference type="Proteomes" id="UP001140949">
    <property type="component" value="Unassembled WGS sequence"/>
</dbReference>
<reference evidence="1" key="1">
    <citation type="journal article" date="2023" name="GigaByte">
        <title>Genome assembly of the bearded iris, Iris pallida Lam.</title>
        <authorList>
            <person name="Bruccoleri R.E."/>
            <person name="Oakeley E.J."/>
            <person name="Faust A.M.E."/>
            <person name="Altorfer M."/>
            <person name="Dessus-Babus S."/>
            <person name="Burckhardt D."/>
            <person name="Oertli M."/>
            <person name="Naumann U."/>
            <person name="Petersen F."/>
            <person name="Wong J."/>
        </authorList>
    </citation>
    <scope>NUCLEOTIDE SEQUENCE</scope>
    <source>
        <strain evidence="1">GSM-AAB239-AS_SAM_17_03QT</strain>
    </source>
</reference>
<sequence>MQIRVRLDLVFGVSVLCRVKGHGHRECCEGHGRGGVHTENIRVGHKCKCKSEFGGMDMGYYH</sequence>
<proteinExistence type="predicted"/>